<dbReference type="InterPro" id="IPR013783">
    <property type="entry name" value="Ig-like_fold"/>
</dbReference>
<keyword evidence="7" id="KW-0391">Immunity</keyword>
<keyword evidence="4" id="KW-1003">Cell membrane</keyword>
<dbReference type="PANTHER" id="PTHR16675:SF175">
    <property type="entry name" value="ANTIGEN-PRESENTING GLYCOPROTEIN CD1D"/>
    <property type="match status" value="1"/>
</dbReference>
<dbReference type="Proteomes" id="UP000645828">
    <property type="component" value="Unassembled WGS sequence"/>
</dbReference>
<dbReference type="GO" id="GO:0071723">
    <property type="term" value="F:lipopeptide binding"/>
    <property type="evidence" value="ECO:0007669"/>
    <property type="project" value="TreeGrafter"/>
</dbReference>
<evidence type="ECO:0000313" key="16">
    <source>
        <dbReference type="EMBL" id="CAD7679815.1"/>
    </source>
</evidence>
<dbReference type="SUPFAM" id="SSF54452">
    <property type="entry name" value="MHC antigen-recognition domain"/>
    <property type="match status" value="1"/>
</dbReference>
<dbReference type="EMBL" id="CAJHUB010000746">
    <property type="protein sequence ID" value="CAD7679815.1"/>
    <property type="molecule type" value="Genomic_DNA"/>
</dbReference>
<feature type="compositionally biased region" description="Gly residues" evidence="13">
    <location>
        <begin position="69"/>
        <end position="78"/>
    </location>
</feature>
<evidence type="ECO:0000256" key="1">
    <source>
        <dbReference type="ARBA" id="ARBA00004251"/>
    </source>
</evidence>
<feature type="compositionally biased region" description="Low complexity" evidence="13">
    <location>
        <begin position="79"/>
        <end position="90"/>
    </location>
</feature>
<keyword evidence="17" id="KW-1185">Reference proteome</keyword>
<dbReference type="Pfam" id="PF07654">
    <property type="entry name" value="C1-set"/>
    <property type="match status" value="1"/>
</dbReference>
<evidence type="ECO:0000256" key="13">
    <source>
        <dbReference type="SAM" id="MobiDB-lite"/>
    </source>
</evidence>
<feature type="region of interest" description="Disordered" evidence="13">
    <location>
        <begin position="151"/>
        <end position="172"/>
    </location>
</feature>
<keyword evidence="10" id="KW-0458">Lysosome</keyword>
<comment type="caution">
    <text evidence="16">The sequence shown here is derived from an EMBL/GenBank/DDBJ whole genome shotgun (WGS) entry which is preliminary data.</text>
</comment>
<evidence type="ECO:0000256" key="8">
    <source>
        <dbReference type="ARBA" id="ARBA00023136"/>
    </source>
</evidence>
<dbReference type="InterPro" id="IPR011161">
    <property type="entry name" value="MHC_I-like_Ag-recog"/>
</dbReference>
<evidence type="ECO:0000256" key="4">
    <source>
        <dbReference type="ARBA" id="ARBA00022475"/>
    </source>
</evidence>
<dbReference type="GO" id="GO:0001916">
    <property type="term" value="P:positive regulation of T cell mediated cytotoxicity"/>
    <property type="evidence" value="ECO:0007669"/>
    <property type="project" value="TreeGrafter"/>
</dbReference>
<keyword evidence="8 14" id="KW-0472">Membrane</keyword>
<reference evidence="16" key="1">
    <citation type="submission" date="2020-12" db="EMBL/GenBank/DDBJ databases">
        <authorList>
            <consortium name="Molecular Ecology Group"/>
        </authorList>
    </citation>
    <scope>NUCLEOTIDE SEQUENCE</scope>
    <source>
        <strain evidence="16">TBG_1078</strain>
    </source>
</reference>
<dbReference type="InterPro" id="IPR007110">
    <property type="entry name" value="Ig-like_dom"/>
</dbReference>
<comment type="subcellular location">
    <subcellularLocation>
        <location evidence="1">Cell membrane</location>
        <topology evidence="1">Single-pass type I membrane protein</topology>
    </subcellularLocation>
    <subcellularLocation>
        <location evidence="2">Endosome membrane</location>
    </subcellularLocation>
    <subcellularLocation>
        <location evidence="3">Lysosome membrane</location>
    </subcellularLocation>
</comment>
<evidence type="ECO:0000313" key="17">
    <source>
        <dbReference type="Proteomes" id="UP000645828"/>
    </source>
</evidence>
<evidence type="ECO:0000256" key="10">
    <source>
        <dbReference type="ARBA" id="ARBA00023228"/>
    </source>
</evidence>
<evidence type="ECO:0000256" key="9">
    <source>
        <dbReference type="ARBA" id="ARBA00023180"/>
    </source>
</evidence>
<feature type="transmembrane region" description="Helical" evidence="14">
    <location>
        <begin position="447"/>
        <end position="471"/>
    </location>
</feature>
<dbReference type="GO" id="GO:0005615">
    <property type="term" value="C:extracellular space"/>
    <property type="evidence" value="ECO:0007669"/>
    <property type="project" value="TreeGrafter"/>
</dbReference>
<organism evidence="16 17">
    <name type="scientific">Nyctereutes procyonoides</name>
    <name type="common">Raccoon dog</name>
    <name type="synonym">Canis procyonoides</name>
    <dbReference type="NCBI Taxonomy" id="34880"/>
    <lineage>
        <taxon>Eukaryota</taxon>
        <taxon>Metazoa</taxon>
        <taxon>Chordata</taxon>
        <taxon>Craniata</taxon>
        <taxon>Vertebrata</taxon>
        <taxon>Euteleostomi</taxon>
        <taxon>Mammalia</taxon>
        <taxon>Eutheria</taxon>
        <taxon>Laurasiatheria</taxon>
        <taxon>Carnivora</taxon>
        <taxon>Caniformia</taxon>
        <taxon>Canidae</taxon>
        <taxon>Nyctereutes</taxon>
    </lineage>
</organism>
<evidence type="ECO:0000256" key="3">
    <source>
        <dbReference type="ARBA" id="ARBA00004656"/>
    </source>
</evidence>
<dbReference type="PANTHER" id="PTHR16675">
    <property type="entry name" value="MHC CLASS I-RELATED"/>
    <property type="match status" value="1"/>
</dbReference>
<dbReference type="GO" id="GO:0005765">
    <property type="term" value="C:lysosomal membrane"/>
    <property type="evidence" value="ECO:0007669"/>
    <property type="project" value="UniProtKB-SubCell"/>
</dbReference>
<comment type="function">
    <text evidence="12">Antigen-presenting protein that binds self and non-self glycolipids and presents them to T-cell receptors on natural killer T-cells.</text>
</comment>
<dbReference type="InterPro" id="IPR037055">
    <property type="entry name" value="MHC_I-like_Ag-recog_sf"/>
</dbReference>
<name>A0A811YU75_NYCPR</name>
<feature type="compositionally biased region" description="Gly residues" evidence="13">
    <location>
        <begin position="33"/>
        <end position="42"/>
    </location>
</feature>
<dbReference type="CDD" id="cd21029">
    <property type="entry name" value="IgC1_CD1"/>
    <property type="match status" value="1"/>
</dbReference>
<dbReference type="Gene3D" id="3.30.500.10">
    <property type="entry name" value="MHC class I-like antigen recognition-like"/>
    <property type="match status" value="1"/>
</dbReference>
<accession>A0A811YU75</accession>
<keyword evidence="6" id="KW-0967">Endosome</keyword>
<feature type="region of interest" description="Disordered" evidence="13">
    <location>
        <begin position="28"/>
        <end position="90"/>
    </location>
</feature>
<evidence type="ECO:0000256" key="5">
    <source>
        <dbReference type="ARBA" id="ARBA00022588"/>
    </source>
</evidence>
<dbReference type="GO" id="GO:0009897">
    <property type="term" value="C:external side of plasma membrane"/>
    <property type="evidence" value="ECO:0007669"/>
    <property type="project" value="TreeGrafter"/>
</dbReference>
<protein>
    <submittedName>
        <fullName evidence="16">(raccoon dog) hypothetical protein</fullName>
    </submittedName>
</protein>
<dbReference type="InterPro" id="IPR050208">
    <property type="entry name" value="MHC_class-I_related"/>
</dbReference>
<evidence type="ECO:0000256" key="2">
    <source>
        <dbReference type="ARBA" id="ARBA00004608"/>
    </source>
</evidence>
<keyword evidence="14" id="KW-0812">Transmembrane</keyword>
<dbReference type="GO" id="GO:0010008">
    <property type="term" value="C:endosome membrane"/>
    <property type="evidence" value="ECO:0007669"/>
    <property type="project" value="UniProtKB-SubCell"/>
</dbReference>
<dbReference type="FunFam" id="3.30.500.10:FF:000002">
    <property type="entry name" value="Antigen-presenting glycoprotein CD1d1"/>
    <property type="match status" value="1"/>
</dbReference>
<dbReference type="GO" id="GO:0030884">
    <property type="term" value="F:exogenous lipid antigen binding"/>
    <property type="evidence" value="ECO:0007669"/>
    <property type="project" value="TreeGrafter"/>
</dbReference>
<proteinExistence type="predicted"/>
<feature type="compositionally biased region" description="Pro residues" evidence="13">
    <location>
        <begin position="152"/>
        <end position="171"/>
    </location>
</feature>
<keyword evidence="5" id="KW-0399">Innate immunity</keyword>
<dbReference type="AlphaFoldDB" id="A0A811YU75"/>
<dbReference type="PROSITE" id="PS50835">
    <property type="entry name" value="IG_LIKE"/>
    <property type="match status" value="1"/>
</dbReference>
<evidence type="ECO:0000256" key="12">
    <source>
        <dbReference type="ARBA" id="ARBA00037531"/>
    </source>
</evidence>
<dbReference type="Pfam" id="PF16497">
    <property type="entry name" value="MHC_I_3"/>
    <property type="match status" value="1"/>
</dbReference>
<keyword evidence="9" id="KW-0325">Glycoprotein</keyword>
<dbReference type="GO" id="GO:0048007">
    <property type="term" value="P:antigen processing and presentation, exogenous lipid antigen via MHC class Ib"/>
    <property type="evidence" value="ECO:0007669"/>
    <property type="project" value="TreeGrafter"/>
</dbReference>
<dbReference type="InterPro" id="IPR003597">
    <property type="entry name" value="Ig_C1-set"/>
</dbReference>
<dbReference type="GO" id="GO:0045087">
    <property type="term" value="P:innate immune response"/>
    <property type="evidence" value="ECO:0007669"/>
    <property type="project" value="UniProtKB-KW"/>
</dbReference>
<keyword evidence="14" id="KW-1133">Transmembrane helix</keyword>
<evidence type="ECO:0000256" key="7">
    <source>
        <dbReference type="ARBA" id="ARBA00022859"/>
    </source>
</evidence>
<dbReference type="SUPFAM" id="SSF48726">
    <property type="entry name" value="Immunoglobulin"/>
    <property type="match status" value="1"/>
</dbReference>
<evidence type="ECO:0000256" key="11">
    <source>
        <dbReference type="ARBA" id="ARBA00023319"/>
    </source>
</evidence>
<dbReference type="Gene3D" id="2.60.40.10">
    <property type="entry name" value="Immunoglobulins"/>
    <property type="match status" value="1"/>
</dbReference>
<feature type="region of interest" description="Disordered" evidence="13">
    <location>
        <begin position="107"/>
        <end position="127"/>
    </location>
</feature>
<dbReference type="GO" id="GO:0048006">
    <property type="term" value="P:antigen processing and presentation, endogenous lipid antigen via MHC class Ib"/>
    <property type="evidence" value="ECO:0007669"/>
    <property type="project" value="TreeGrafter"/>
</dbReference>
<keyword evidence="11" id="KW-0393">Immunoglobulin domain</keyword>
<dbReference type="GO" id="GO:0030883">
    <property type="term" value="F:endogenous lipid antigen binding"/>
    <property type="evidence" value="ECO:0007669"/>
    <property type="project" value="TreeGrafter"/>
</dbReference>
<evidence type="ECO:0000259" key="15">
    <source>
        <dbReference type="PROSITE" id="PS50835"/>
    </source>
</evidence>
<dbReference type="FunFam" id="2.60.40.10:FF:000254">
    <property type="entry name" value="Antigen-presenting glycoprotein CD1d1"/>
    <property type="match status" value="1"/>
</dbReference>
<dbReference type="SMART" id="SM00407">
    <property type="entry name" value="IGc1"/>
    <property type="match status" value="1"/>
</dbReference>
<dbReference type="InterPro" id="IPR011162">
    <property type="entry name" value="MHC_I/II-like_Ag-recog"/>
</dbReference>
<evidence type="ECO:0000256" key="6">
    <source>
        <dbReference type="ARBA" id="ARBA00022753"/>
    </source>
</evidence>
<sequence length="481" mass="51109">MGRVLGVCGLGWGGDLGSGGGWAGDGDWRRGRGGALRGGGPRSGFKSGRRRGGGGGGVRGRAGAEGPSRGEGGEGGEVGSPARALGAPRPLLGGGIAPRVGGALGARGAARAGGAGDPGSRGPRRAAAQVRIPRGWWLLWAAWLPLGAGEPPAAPPSRSPSPSPSPPPPPSRLRCLQVSVFANGSWARTDGQAWLGELQAFGWSNGSDAVRCLRPWARGVWGAGRWRALQEQLGLYRRSFTRDVRELVKMLQLRYPLEIQLSAGCEVRPGNTSEDFFHAAVQGEEILSFQGSHWVPAPQAPRWVHRATKELNKDQGTRRTVQELLQDTCPPFVRGLLEAGRSELEKQVRPEAWLSAGPAPGPGRLRLVCHVSGFHPKLVWVTWMRGEQEQRGTRQGDVLPHADGTWYLRATLDVAAREVAGLSCRVKHSSLGGHDMVLHWGGSRSSAWLVAVAVLGSLLVIGCLGCSAAWCRARRSYQDIL</sequence>
<dbReference type="InterPro" id="IPR036179">
    <property type="entry name" value="Ig-like_dom_sf"/>
</dbReference>
<gene>
    <name evidence="16" type="ORF">NYPRO_LOCUS12614</name>
</gene>
<evidence type="ECO:0000256" key="14">
    <source>
        <dbReference type="SAM" id="Phobius"/>
    </source>
</evidence>
<feature type="domain" description="Ig-like" evidence="15">
    <location>
        <begin position="350"/>
        <end position="430"/>
    </location>
</feature>